<reference evidence="11" key="1">
    <citation type="submission" date="2017-02" db="EMBL/GenBank/DDBJ databases">
        <authorList>
            <person name="Varghese N."/>
            <person name="Submissions S."/>
        </authorList>
    </citation>
    <scope>NUCLEOTIDE SEQUENCE [LARGE SCALE GENOMIC DNA]</scope>
    <source>
        <strain evidence="11">UM2</strain>
    </source>
</reference>
<dbReference type="InterPro" id="IPR017475">
    <property type="entry name" value="EPS_sugar_tfrase"/>
</dbReference>
<evidence type="ECO:0000313" key="11">
    <source>
        <dbReference type="Proteomes" id="UP000189818"/>
    </source>
</evidence>
<dbReference type="RefSeq" id="WP_079649808.1">
    <property type="nucleotide sequence ID" value="NZ_FUYM01000009.1"/>
</dbReference>
<evidence type="ECO:0000256" key="3">
    <source>
        <dbReference type="ARBA" id="ARBA00022679"/>
    </source>
</evidence>
<dbReference type="PANTHER" id="PTHR30576">
    <property type="entry name" value="COLANIC BIOSYNTHESIS UDP-GLUCOSE LIPID CARRIER TRANSFERASE"/>
    <property type="match status" value="1"/>
</dbReference>
<keyword evidence="4 8" id="KW-0812">Transmembrane</keyword>
<evidence type="ECO:0000256" key="8">
    <source>
        <dbReference type="SAM" id="Phobius"/>
    </source>
</evidence>
<keyword evidence="6 8" id="KW-0472">Membrane</keyword>
<dbReference type="GO" id="GO:0016780">
    <property type="term" value="F:phosphotransferase activity, for other substituted phosphate groups"/>
    <property type="evidence" value="ECO:0007669"/>
    <property type="project" value="TreeGrafter"/>
</dbReference>
<feature type="transmembrane region" description="Helical" evidence="8">
    <location>
        <begin position="121"/>
        <end position="144"/>
    </location>
</feature>
<evidence type="ECO:0000256" key="4">
    <source>
        <dbReference type="ARBA" id="ARBA00022692"/>
    </source>
</evidence>
<name>A0A1T5FD26_9SPHN</name>
<feature type="domain" description="Bacterial sugar transferase" evidence="9">
    <location>
        <begin position="294"/>
        <end position="482"/>
    </location>
</feature>
<dbReference type="GO" id="GO:0000271">
    <property type="term" value="P:polysaccharide biosynthetic process"/>
    <property type="evidence" value="ECO:0007669"/>
    <property type="project" value="UniProtKB-KW"/>
</dbReference>
<organism evidence="10 11">
    <name type="scientific">Rhizorhabdus histidinilytica</name>
    <dbReference type="NCBI Taxonomy" id="439228"/>
    <lineage>
        <taxon>Bacteria</taxon>
        <taxon>Pseudomonadati</taxon>
        <taxon>Pseudomonadota</taxon>
        <taxon>Alphaproteobacteria</taxon>
        <taxon>Sphingomonadales</taxon>
        <taxon>Sphingomonadaceae</taxon>
        <taxon>Rhizorhabdus</taxon>
    </lineage>
</organism>
<dbReference type="Pfam" id="PF13727">
    <property type="entry name" value="CoA_binding_3"/>
    <property type="match status" value="1"/>
</dbReference>
<protein>
    <submittedName>
        <fullName evidence="10">Undecaprenyl-phosphate glucose phosphotransferase</fullName>
    </submittedName>
</protein>
<evidence type="ECO:0000259" key="9">
    <source>
        <dbReference type="Pfam" id="PF02397"/>
    </source>
</evidence>
<evidence type="ECO:0000256" key="2">
    <source>
        <dbReference type="ARBA" id="ARBA00006464"/>
    </source>
</evidence>
<dbReference type="InterPro" id="IPR017473">
    <property type="entry name" value="Undecaprenyl-P_gluc_Ptfrase"/>
</dbReference>
<dbReference type="InterPro" id="IPR036291">
    <property type="entry name" value="NAD(P)-bd_dom_sf"/>
</dbReference>
<feature type="transmembrane region" description="Helical" evidence="8">
    <location>
        <begin position="57"/>
        <end position="76"/>
    </location>
</feature>
<evidence type="ECO:0000256" key="6">
    <source>
        <dbReference type="ARBA" id="ARBA00023136"/>
    </source>
</evidence>
<dbReference type="PANTHER" id="PTHR30576:SF0">
    <property type="entry name" value="UNDECAPRENYL-PHOSPHATE N-ACETYLGALACTOSAMINYL 1-PHOSPHATE TRANSFERASE-RELATED"/>
    <property type="match status" value="1"/>
</dbReference>
<keyword evidence="3 10" id="KW-0808">Transferase</keyword>
<comment type="similarity">
    <text evidence="2">Belongs to the bacterial sugar transferase family.</text>
</comment>
<dbReference type="AlphaFoldDB" id="A0A1T5FD26"/>
<feature type="transmembrane region" description="Helical" evidence="8">
    <location>
        <begin position="97"/>
        <end position="115"/>
    </location>
</feature>
<dbReference type="NCBIfam" id="TIGR03023">
    <property type="entry name" value="WcaJ_sugtrans"/>
    <property type="match status" value="1"/>
</dbReference>
<keyword evidence="5 8" id="KW-1133">Transmembrane helix</keyword>
<evidence type="ECO:0000256" key="7">
    <source>
        <dbReference type="ARBA" id="ARBA00023169"/>
    </source>
</evidence>
<dbReference type="Gene3D" id="3.40.50.720">
    <property type="entry name" value="NAD(P)-binding Rossmann-like Domain"/>
    <property type="match status" value="1"/>
</dbReference>
<dbReference type="SUPFAM" id="SSF51735">
    <property type="entry name" value="NAD(P)-binding Rossmann-fold domains"/>
    <property type="match status" value="1"/>
</dbReference>
<dbReference type="InterPro" id="IPR003362">
    <property type="entry name" value="Bact_transf"/>
</dbReference>
<comment type="subcellular location">
    <subcellularLocation>
        <location evidence="1">Membrane</location>
        <topology evidence="1">Multi-pass membrane protein</topology>
    </subcellularLocation>
</comment>
<keyword evidence="7" id="KW-0270">Exopolysaccharide synthesis</keyword>
<feature type="transmembrane region" description="Helical" evidence="8">
    <location>
        <begin position="300"/>
        <end position="320"/>
    </location>
</feature>
<keyword evidence="11" id="KW-1185">Reference proteome</keyword>
<evidence type="ECO:0000256" key="1">
    <source>
        <dbReference type="ARBA" id="ARBA00004141"/>
    </source>
</evidence>
<proteinExistence type="inferred from homology"/>
<dbReference type="STRING" id="439228.SAMN06295920_10975"/>
<sequence length="488" mass="55225">MLNVSEGQAPPTELRSRKYRFTSNVIATIILGVDLLCLVLGSLLAPLAYELILGPRYFIEQHVNVAVLVGVNFFLIRLSRNSYAHPMGRGGDSDQAVAFEFLLAALLVFATIWQLGQAKPFSSGLALCYLGLTAALLFVSRFVVRKLVWYLVQAGHIGQRIAIYGADLASSERVLRLLELERLPYVTVVGIADDRTTRIEREAPWTVPFIGSLDALVYRIAQGDVDMVIIALPMISQARLDQITEALQRVSVDICLMPREALDLSQQYSMRFIGSLPLFALWQRPMRDFNRILKAIEDRAVAILGLILFSPLMLLTAIAIKLTSRGPVLFRQERFGFNNVKISVLKFRSMYVDRQDESGAERTVRGDSRVTPVGRIIRRLSIDELPQLFNVVTGEMSIVGPRAHATRMKVGDDYYFEAVRGYAARHRVKPGITGLAQVRGLRGEIATVERAKRRVEYDMYYIENWSLMLDLRIILETVWRLIWDRDVY</sequence>
<dbReference type="GO" id="GO:0016020">
    <property type="term" value="C:membrane"/>
    <property type="evidence" value="ECO:0007669"/>
    <property type="project" value="UniProtKB-SubCell"/>
</dbReference>
<dbReference type="Proteomes" id="UP000189818">
    <property type="component" value="Unassembled WGS sequence"/>
</dbReference>
<accession>A0A1T5FD26</accession>
<dbReference type="OrthoDB" id="9808602at2"/>
<dbReference type="Pfam" id="PF02397">
    <property type="entry name" value="Bac_transf"/>
    <property type="match status" value="1"/>
</dbReference>
<evidence type="ECO:0000256" key="5">
    <source>
        <dbReference type="ARBA" id="ARBA00022989"/>
    </source>
</evidence>
<dbReference type="EMBL" id="FUYM01000009">
    <property type="protein sequence ID" value="SKB94063.1"/>
    <property type="molecule type" value="Genomic_DNA"/>
</dbReference>
<evidence type="ECO:0000313" key="10">
    <source>
        <dbReference type="EMBL" id="SKB94063.1"/>
    </source>
</evidence>
<gene>
    <name evidence="10" type="ORF">SAMN06295920_10975</name>
</gene>
<dbReference type="NCBIfam" id="TIGR03025">
    <property type="entry name" value="EPS_sugtrans"/>
    <property type="match status" value="1"/>
</dbReference>
<feature type="transmembrane region" description="Helical" evidence="8">
    <location>
        <begin position="21"/>
        <end position="45"/>
    </location>
</feature>